<dbReference type="Gramene" id="Manes.03G187300.1.v8.1">
    <property type="protein sequence ID" value="Manes.03G187300.1.v8.1.CDS.1"/>
    <property type="gene ID" value="Manes.03G187300.v8.1"/>
</dbReference>
<dbReference type="OrthoDB" id="73788at2759"/>
<sequence>MNFFKSVFADEPTPPDSPKSPPDTPTSLSQSQNPGPDPSPTAKTTWSFGGLFKTLATSSESFIESYRKDFEEFGSGLRQETAVIREVASRAVKDLPASFEVGASVAQESLETVGQAIDDIGATVWKSTAQIITHGRDSILASDHDDSDSPIKYYSHNKQQTLNVKRYSRFDMQVRAIQCDLNTYCTEPEDEVEFDKWRSESFVLEENKEEIEKIYSENGFVKEIYNQVVPNRVDDAGFWSRYFYRVHKLKQAEEARALLVQKAISGEEEDLTWDFDDEDKEEEEDERNGSSREGESSGSNDTGKLSDESLVKVDYSESADVHNKNPKDKMEKGDDNKLEKTEEKAAAVDFKGDNGESCKDSDVSVVSSQSLLPEEDLGWDEIEDIDENKGETMGSSTSTSRLDLRKRLSAAEEEEELSWDLDDEDDEPSKP</sequence>
<dbReference type="Pfam" id="PF03909">
    <property type="entry name" value="BSD"/>
    <property type="match status" value="1"/>
</dbReference>
<dbReference type="AlphaFoldDB" id="A0A2C9W8U5"/>
<dbReference type="OMA" id="SMVDKKE"/>
<feature type="compositionally biased region" description="Acidic residues" evidence="1">
    <location>
        <begin position="270"/>
        <end position="286"/>
    </location>
</feature>
<feature type="compositionally biased region" description="Acidic residues" evidence="1">
    <location>
        <begin position="411"/>
        <end position="431"/>
    </location>
</feature>
<dbReference type="InterPro" id="IPR035925">
    <property type="entry name" value="BSD_dom_sf"/>
</dbReference>
<feature type="region of interest" description="Disordered" evidence="1">
    <location>
        <begin position="1"/>
        <end position="45"/>
    </location>
</feature>
<dbReference type="Proteomes" id="UP000091857">
    <property type="component" value="Chromosome 3"/>
</dbReference>
<feature type="region of interest" description="Disordered" evidence="1">
    <location>
        <begin position="270"/>
        <end position="431"/>
    </location>
</feature>
<dbReference type="InterPro" id="IPR005607">
    <property type="entry name" value="BSD_dom"/>
</dbReference>
<feature type="compositionally biased region" description="Basic and acidic residues" evidence="1">
    <location>
        <begin position="304"/>
        <end position="362"/>
    </location>
</feature>
<dbReference type="PANTHER" id="PTHR16019">
    <property type="entry name" value="SYNAPSE-ASSOCIATED PROTEIN"/>
    <property type="match status" value="1"/>
</dbReference>
<protein>
    <recommendedName>
        <fullName evidence="2">BSD domain-containing protein</fullName>
    </recommendedName>
</protein>
<organism evidence="3 4">
    <name type="scientific">Manihot esculenta</name>
    <name type="common">Cassava</name>
    <name type="synonym">Jatropha manihot</name>
    <dbReference type="NCBI Taxonomy" id="3983"/>
    <lineage>
        <taxon>Eukaryota</taxon>
        <taxon>Viridiplantae</taxon>
        <taxon>Streptophyta</taxon>
        <taxon>Embryophyta</taxon>
        <taxon>Tracheophyta</taxon>
        <taxon>Spermatophyta</taxon>
        <taxon>Magnoliopsida</taxon>
        <taxon>eudicotyledons</taxon>
        <taxon>Gunneridae</taxon>
        <taxon>Pentapetalae</taxon>
        <taxon>rosids</taxon>
        <taxon>fabids</taxon>
        <taxon>Malpighiales</taxon>
        <taxon>Euphorbiaceae</taxon>
        <taxon>Crotonoideae</taxon>
        <taxon>Manihoteae</taxon>
        <taxon>Manihot</taxon>
    </lineage>
</organism>
<dbReference type="PANTHER" id="PTHR16019:SF24">
    <property type="entry name" value="BSD DOMAIN-CONTAINING PROTEIN"/>
    <property type="match status" value="1"/>
</dbReference>
<name>A0A2C9W8U5_MANES</name>
<proteinExistence type="predicted"/>
<dbReference type="PROSITE" id="PS50858">
    <property type="entry name" value="BSD"/>
    <property type="match status" value="1"/>
</dbReference>
<accession>A0A2C9W8U5</accession>
<gene>
    <name evidence="3" type="ORF">MANES_03G187300v8</name>
</gene>
<feature type="domain" description="BSD" evidence="2">
    <location>
        <begin position="198"/>
        <end position="250"/>
    </location>
</feature>
<dbReference type="EMBL" id="CM004389">
    <property type="protein sequence ID" value="OAY55882.1"/>
    <property type="molecule type" value="Genomic_DNA"/>
</dbReference>
<evidence type="ECO:0000256" key="1">
    <source>
        <dbReference type="SAM" id="MobiDB-lite"/>
    </source>
</evidence>
<comment type="caution">
    <text evidence="3">The sequence shown here is derived from an EMBL/GenBank/DDBJ whole genome shotgun (WGS) entry which is preliminary data.</text>
</comment>
<evidence type="ECO:0000313" key="3">
    <source>
        <dbReference type="EMBL" id="OAY55882.1"/>
    </source>
</evidence>
<reference evidence="4" key="1">
    <citation type="journal article" date="2016" name="Nat. Biotechnol.">
        <title>Sequencing wild and cultivated cassava and related species reveals extensive interspecific hybridization and genetic diversity.</title>
        <authorList>
            <person name="Bredeson J.V."/>
            <person name="Lyons J.B."/>
            <person name="Prochnik S.E."/>
            <person name="Wu G.A."/>
            <person name="Ha C.M."/>
            <person name="Edsinger-Gonzales E."/>
            <person name="Grimwood J."/>
            <person name="Schmutz J."/>
            <person name="Rabbi I.Y."/>
            <person name="Egesi C."/>
            <person name="Nauluvula P."/>
            <person name="Lebot V."/>
            <person name="Ndunguru J."/>
            <person name="Mkamilo G."/>
            <person name="Bart R.S."/>
            <person name="Setter T.L."/>
            <person name="Gleadow R.M."/>
            <person name="Kulakow P."/>
            <person name="Ferguson M.E."/>
            <person name="Rounsley S."/>
            <person name="Rokhsar D.S."/>
        </authorList>
    </citation>
    <scope>NUCLEOTIDE SEQUENCE [LARGE SCALE GENOMIC DNA]</scope>
    <source>
        <strain evidence="4">cv. AM560-2</strain>
    </source>
</reference>
<feature type="compositionally biased region" description="Pro residues" evidence="1">
    <location>
        <begin position="12"/>
        <end position="24"/>
    </location>
</feature>
<dbReference type="SMART" id="SM00751">
    <property type="entry name" value="BSD"/>
    <property type="match status" value="1"/>
</dbReference>
<dbReference type="SUPFAM" id="SSF140383">
    <property type="entry name" value="BSD domain-like"/>
    <property type="match status" value="1"/>
</dbReference>
<evidence type="ECO:0000259" key="2">
    <source>
        <dbReference type="PROSITE" id="PS50858"/>
    </source>
</evidence>
<dbReference type="InterPro" id="IPR051494">
    <property type="entry name" value="BSD_domain-containing"/>
</dbReference>
<feature type="compositionally biased region" description="Acidic residues" evidence="1">
    <location>
        <begin position="373"/>
        <end position="386"/>
    </location>
</feature>
<evidence type="ECO:0000313" key="4">
    <source>
        <dbReference type="Proteomes" id="UP000091857"/>
    </source>
</evidence>
<dbReference type="GO" id="GO:0005737">
    <property type="term" value="C:cytoplasm"/>
    <property type="evidence" value="ECO:0000318"/>
    <property type="project" value="GO_Central"/>
</dbReference>
<dbReference type="Gene3D" id="1.10.3970.10">
    <property type="entry name" value="BSD domain"/>
    <property type="match status" value="1"/>
</dbReference>
<keyword evidence="4" id="KW-1185">Reference proteome</keyword>